<gene>
    <name evidence="11" type="ORF">Csa_7G037910</name>
</gene>
<dbReference type="Gramene" id="KGN43464">
    <property type="protein sequence ID" value="KGN43464"/>
    <property type="gene ID" value="Csa_7G037910"/>
</dbReference>
<dbReference type="InterPro" id="IPR012334">
    <property type="entry name" value="Pectin_lyas_fold"/>
</dbReference>
<evidence type="ECO:0000256" key="8">
    <source>
        <dbReference type="PROSITE-ProRule" id="PRU10052"/>
    </source>
</evidence>
<dbReference type="GO" id="GO:0005975">
    <property type="term" value="P:carbohydrate metabolic process"/>
    <property type="evidence" value="ECO:0007669"/>
    <property type="project" value="InterPro"/>
</dbReference>
<dbReference type="Proteomes" id="UP000029981">
    <property type="component" value="Chromosome 7"/>
</dbReference>
<reference evidence="11 12" key="3">
    <citation type="journal article" date="2010" name="BMC Genomics">
        <title>Transcriptome sequencing and comparative analysis of cucumber flowers with different sex types.</title>
        <authorList>
            <person name="Guo S."/>
            <person name="Zheng Y."/>
            <person name="Joung J.G."/>
            <person name="Liu S."/>
            <person name="Zhang Z."/>
            <person name="Crasta O.R."/>
            <person name="Sobral B.W."/>
            <person name="Xu Y."/>
            <person name="Huang S."/>
            <person name="Fei Z."/>
        </authorList>
    </citation>
    <scope>NUCLEOTIDE SEQUENCE [LARGE SCALE GENOMIC DNA]</scope>
    <source>
        <strain evidence="12">cv. 9930</strain>
    </source>
</reference>
<evidence type="ECO:0000256" key="9">
    <source>
        <dbReference type="RuleBase" id="RU361169"/>
    </source>
</evidence>
<organism evidence="11 12">
    <name type="scientific">Cucumis sativus</name>
    <name type="common">Cucumber</name>
    <dbReference type="NCBI Taxonomy" id="3659"/>
    <lineage>
        <taxon>Eukaryota</taxon>
        <taxon>Viridiplantae</taxon>
        <taxon>Streptophyta</taxon>
        <taxon>Embryophyta</taxon>
        <taxon>Tracheophyta</taxon>
        <taxon>Spermatophyta</taxon>
        <taxon>Magnoliopsida</taxon>
        <taxon>eudicotyledons</taxon>
        <taxon>Gunneridae</taxon>
        <taxon>Pentapetalae</taxon>
        <taxon>rosids</taxon>
        <taxon>fabids</taxon>
        <taxon>Cucurbitales</taxon>
        <taxon>Cucurbitaceae</taxon>
        <taxon>Benincaseae</taxon>
        <taxon>Cucumis</taxon>
    </lineage>
</organism>
<keyword evidence="10" id="KW-0732">Signal</keyword>
<feature type="active site" evidence="8">
    <location>
        <position position="242"/>
    </location>
</feature>
<evidence type="ECO:0000313" key="11">
    <source>
        <dbReference type="EMBL" id="KGN43464.1"/>
    </source>
</evidence>
<dbReference type="OMA" id="WRINNCA"/>
<dbReference type="FunFam" id="2.160.20.10:FF:000004">
    <property type="entry name" value="Pectin lyase-like superfamily protein"/>
    <property type="match status" value="1"/>
</dbReference>
<protein>
    <recommendedName>
        <fullName evidence="13">Polygalacturonase</fullName>
    </recommendedName>
</protein>
<evidence type="ECO:0000256" key="4">
    <source>
        <dbReference type="ARBA" id="ARBA00022525"/>
    </source>
</evidence>
<reference evidence="11 12" key="4">
    <citation type="journal article" date="2011" name="BMC Genomics">
        <title>RNA-Seq improves annotation of protein-coding genes in the cucumber genome.</title>
        <authorList>
            <person name="Li Z."/>
            <person name="Zhang Z."/>
            <person name="Yan P."/>
            <person name="Huang S."/>
            <person name="Fei Z."/>
            <person name="Lin K."/>
        </authorList>
    </citation>
    <scope>NUCLEOTIDE SEQUENCE [LARGE SCALE GENOMIC DNA]</scope>
    <source>
        <strain evidence="12">cv. 9930</strain>
    </source>
</reference>
<dbReference type="STRING" id="3659.A0A0A0K3B7"/>
<dbReference type="PROSITE" id="PS00502">
    <property type="entry name" value="POLYGALACTURONASE"/>
    <property type="match status" value="1"/>
</dbReference>
<evidence type="ECO:0000256" key="10">
    <source>
        <dbReference type="SAM" id="SignalP"/>
    </source>
</evidence>
<proteinExistence type="inferred from homology"/>
<feature type="chain" id="PRO_5001964880" description="Polygalacturonase" evidence="10">
    <location>
        <begin position="26"/>
        <end position="404"/>
    </location>
</feature>
<evidence type="ECO:0000256" key="5">
    <source>
        <dbReference type="ARBA" id="ARBA00022801"/>
    </source>
</evidence>
<evidence type="ECO:0000313" key="12">
    <source>
        <dbReference type="Proteomes" id="UP000029981"/>
    </source>
</evidence>
<sequence>MGVIKHLILLVTTFLMSLLSFTIEARSHVDIFSLRKYGNIVSGADVTEALKDAWNDACASDRPSAVVIPKGTFKVREGEFKGPCKSPIEFRVHGTLQAPKHPHGDSWITFAYVDRMRLSGGGVFDGQGKAGWEKNDCHKRIDCAKLPISLRFDFITNSIVRRITSLDSKNFHVNILGCNNLTFQGVNIIAPENSPNTDGIHIGRSIGISILKSRIATGDDCISLGDGSKRIKVNNVICGPGHGISIGSLGKYNNEEPVEGVIVNNCTIINTTNGVRIKTWPASPVAGIATNMHFSDITMVNVSNPILIDQEYCPWNQCNREIPSNIKINKVSFKNIRGSSATPVAVKLICSSNLPCEEVKVANIDLVYNGIKGSITSECMNVKPIISGIQNPPICSSSYTTASK</sequence>
<evidence type="ECO:0000256" key="1">
    <source>
        <dbReference type="ARBA" id="ARBA00004191"/>
    </source>
</evidence>
<keyword evidence="3" id="KW-0134">Cell wall</keyword>
<evidence type="ECO:0008006" key="13">
    <source>
        <dbReference type="Google" id="ProtNLM"/>
    </source>
</evidence>
<dbReference type="AlphaFoldDB" id="A0A0A0K3B7"/>
<evidence type="ECO:0000256" key="7">
    <source>
        <dbReference type="ARBA" id="ARBA00023316"/>
    </source>
</evidence>
<dbReference type="InterPro" id="IPR006626">
    <property type="entry name" value="PbH1"/>
</dbReference>
<feature type="signal peptide" evidence="10">
    <location>
        <begin position="1"/>
        <end position="25"/>
    </location>
</feature>
<comment type="similarity">
    <text evidence="2 9">Belongs to the glycosyl hydrolase 28 family.</text>
</comment>
<keyword evidence="7" id="KW-0961">Cell wall biogenesis/degradation</keyword>
<evidence type="ECO:0000256" key="3">
    <source>
        <dbReference type="ARBA" id="ARBA00022512"/>
    </source>
</evidence>
<dbReference type="GO" id="GO:0004650">
    <property type="term" value="F:polygalacturonase activity"/>
    <property type="evidence" value="ECO:0007669"/>
    <property type="project" value="InterPro"/>
</dbReference>
<comment type="subcellular location">
    <subcellularLocation>
        <location evidence="1">Secreted</location>
        <location evidence="1">Cell wall</location>
    </subcellularLocation>
</comment>
<dbReference type="PANTHER" id="PTHR31375">
    <property type="match status" value="1"/>
</dbReference>
<evidence type="ECO:0000256" key="6">
    <source>
        <dbReference type="ARBA" id="ARBA00023295"/>
    </source>
</evidence>
<dbReference type="InterPro" id="IPR011050">
    <property type="entry name" value="Pectin_lyase_fold/virulence"/>
</dbReference>
<dbReference type="SUPFAM" id="SSF51126">
    <property type="entry name" value="Pectin lyase-like"/>
    <property type="match status" value="1"/>
</dbReference>
<dbReference type="Gene3D" id="2.160.20.10">
    <property type="entry name" value="Single-stranded right-handed beta-helix, Pectin lyase-like"/>
    <property type="match status" value="1"/>
</dbReference>
<keyword evidence="6 9" id="KW-0326">Glycosidase</keyword>
<reference evidence="11 12" key="2">
    <citation type="journal article" date="2009" name="PLoS ONE">
        <title>An integrated genetic and cytogenetic map of the cucumber genome.</title>
        <authorList>
            <person name="Ren Y."/>
            <person name="Zhang Z."/>
            <person name="Liu J."/>
            <person name="Staub J.E."/>
            <person name="Han Y."/>
            <person name="Cheng Z."/>
            <person name="Li X."/>
            <person name="Lu J."/>
            <person name="Miao H."/>
            <person name="Kang H."/>
            <person name="Xie B."/>
            <person name="Gu X."/>
            <person name="Wang X."/>
            <person name="Du Y."/>
            <person name="Jin W."/>
            <person name="Huang S."/>
        </authorList>
    </citation>
    <scope>NUCLEOTIDE SEQUENCE [LARGE SCALE GENOMIC DNA]</scope>
    <source>
        <strain evidence="12">cv. 9930</strain>
    </source>
</reference>
<dbReference type="InterPro" id="IPR000743">
    <property type="entry name" value="Glyco_hydro_28"/>
</dbReference>
<name>A0A0A0K3B7_CUCSA</name>
<dbReference type="SMART" id="SM00710">
    <property type="entry name" value="PbH1"/>
    <property type="match status" value="5"/>
</dbReference>
<keyword evidence="12" id="KW-1185">Reference proteome</keyword>
<keyword evidence="5 9" id="KW-0378">Hydrolase</keyword>
<dbReference type="Pfam" id="PF00295">
    <property type="entry name" value="Glyco_hydro_28"/>
    <property type="match status" value="1"/>
</dbReference>
<reference evidence="11 12" key="1">
    <citation type="journal article" date="2009" name="Nat. Genet.">
        <title>The genome of the cucumber, Cucumis sativus L.</title>
        <authorList>
            <person name="Huang S."/>
            <person name="Li R."/>
            <person name="Zhang Z."/>
            <person name="Li L."/>
            <person name="Gu X."/>
            <person name="Fan W."/>
            <person name="Lucas W.J."/>
            <person name="Wang X."/>
            <person name="Xie B."/>
            <person name="Ni P."/>
            <person name="Ren Y."/>
            <person name="Zhu H."/>
            <person name="Li J."/>
            <person name="Lin K."/>
            <person name="Jin W."/>
            <person name="Fei Z."/>
            <person name="Li G."/>
            <person name="Staub J."/>
            <person name="Kilian A."/>
            <person name="van der Vossen E.A."/>
            <person name="Wu Y."/>
            <person name="Guo J."/>
            <person name="He J."/>
            <person name="Jia Z."/>
            <person name="Ren Y."/>
            <person name="Tian G."/>
            <person name="Lu Y."/>
            <person name="Ruan J."/>
            <person name="Qian W."/>
            <person name="Wang M."/>
            <person name="Huang Q."/>
            <person name="Li B."/>
            <person name="Xuan Z."/>
            <person name="Cao J."/>
            <person name="Asan"/>
            <person name="Wu Z."/>
            <person name="Zhang J."/>
            <person name="Cai Q."/>
            <person name="Bai Y."/>
            <person name="Zhao B."/>
            <person name="Han Y."/>
            <person name="Li Y."/>
            <person name="Li X."/>
            <person name="Wang S."/>
            <person name="Shi Q."/>
            <person name="Liu S."/>
            <person name="Cho W.K."/>
            <person name="Kim J.Y."/>
            <person name="Xu Y."/>
            <person name="Heller-Uszynska K."/>
            <person name="Miao H."/>
            <person name="Cheng Z."/>
            <person name="Zhang S."/>
            <person name="Wu J."/>
            <person name="Yang Y."/>
            <person name="Kang H."/>
            <person name="Li M."/>
            <person name="Liang H."/>
            <person name="Ren X."/>
            <person name="Shi Z."/>
            <person name="Wen M."/>
            <person name="Jian M."/>
            <person name="Yang H."/>
            <person name="Zhang G."/>
            <person name="Yang Z."/>
            <person name="Chen R."/>
            <person name="Liu S."/>
            <person name="Li J."/>
            <person name="Ma L."/>
            <person name="Liu H."/>
            <person name="Zhou Y."/>
            <person name="Zhao J."/>
            <person name="Fang X."/>
            <person name="Li G."/>
            <person name="Fang L."/>
            <person name="Li Y."/>
            <person name="Liu D."/>
            <person name="Zheng H."/>
            <person name="Zhang Y."/>
            <person name="Qin N."/>
            <person name="Li Z."/>
            <person name="Yang G."/>
            <person name="Yang S."/>
            <person name="Bolund L."/>
            <person name="Kristiansen K."/>
            <person name="Zheng H."/>
            <person name="Li S."/>
            <person name="Zhang X."/>
            <person name="Yang H."/>
            <person name="Wang J."/>
            <person name="Sun R."/>
            <person name="Zhang B."/>
            <person name="Jiang S."/>
            <person name="Wang J."/>
            <person name="Du Y."/>
            <person name="Li S."/>
        </authorList>
    </citation>
    <scope>NUCLEOTIDE SEQUENCE [LARGE SCALE GENOMIC DNA]</scope>
    <source>
        <strain evidence="12">cv. 9930</strain>
    </source>
</reference>
<accession>A0A0A0K3B7</accession>
<dbReference type="EMBL" id="CM002928">
    <property type="protein sequence ID" value="KGN43464.1"/>
    <property type="molecule type" value="Genomic_DNA"/>
</dbReference>
<dbReference type="eggNOG" id="ENOG502QRSR">
    <property type="taxonomic scope" value="Eukaryota"/>
</dbReference>
<dbReference type="GO" id="GO:0071555">
    <property type="term" value="P:cell wall organization"/>
    <property type="evidence" value="ECO:0007669"/>
    <property type="project" value="UniProtKB-KW"/>
</dbReference>
<keyword evidence="4" id="KW-0964">Secreted</keyword>
<evidence type="ECO:0000256" key="2">
    <source>
        <dbReference type="ARBA" id="ARBA00008834"/>
    </source>
</evidence>